<reference evidence="2 3" key="1">
    <citation type="submission" date="2016-10" db="EMBL/GenBank/DDBJ databases">
        <authorList>
            <person name="de Groot N.N."/>
        </authorList>
    </citation>
    <scope>NUCLEOTIDE SEQUENCE [LARGE SCALE GENOMIC DNA]</scope>
    <source>
        <strain evidence="2 3">Nm9</strain>
    </source>
</reference>
<dbReference type="AlphaFoldDB" id="A0A1H9ARA2"/>
<dbReference type="EMBL" id="FOFX01000004">
    <property type="protein sequence ID" value="SEP79061.1"/>
    <property type="molecule type" value="Genomic_DNA"/>
</dbReference>
<name>A0A1H9ARA2_9PROT</name>
<keyword evidence="1" id="KW-0472">Membrane</keyword>
<accession>A0A1H9ARA2</accession>
<organism evidence="2 3">
    <name type="scientific">Nitrosomonas ureae</name>
    <dbReference type="NCBI Taxonomy" id="44577"/>
    <lineage>
        <taxon>Bacteria</taxon>
        <taxon>Pseudomonadati</taxon>
        <taxon>Pseudomonadota</taxon>
        <taxon>Betaproteobacteria</taxon>
        <taxon>Nitrosomonadales</taxon>
        <taxon>Nitrosomonadaceae</taxon>
        <taxon>Nitrosomonas</taxon>
    </lineage>
</organism>
<keyword evidence="1" id="KW-0812">Transmembrane</keyword>
<sequence length="245" mass="27437">MALATKNRIIAGVVASIGAILLAIIQFGPAWLPYLKETFFDSEKSVKAKDSKKLNYYITNIILENIDSAKPGEPNIRAYFHITAEVETSKTQDLYYEDRVKTGGAIEYIKSIPSHTVLNPTQWPENPTYLEYRINPLKSGLTKFDVNGIGSLKIFLDKNKAKFGPHIPENTDFALMTVDFSRLKDFDLPSDFSAQVEGRDADGSLQYGTGPAQLRNWYKVNKTVTIIARNLPKGSSLLFIWGEPI</sequence>
<proteinExistence type="predicted"/>
<evidence type="ECO:0000313" key="2">
    <source>
        <dbReference type="EMBL" id="SEP79061.1"/>
    </source>
</evidence>
<gene>
    <name evidence="2" type="ORF">SAMN05421510_1004107</name>
</gene>
<keyword evidence="1" id="KW-1133">Transmembrane helix</keyword>
<protein>
    <submittedName>
        <fullName evidence="2">Uncharacterized protein</fullName>
    </submittedName>
</protein>
<evidence type="ECO:0000313" key="3">
    <source>
        <dbReference type="Proteomes" id="UP000181998"/>
    </source>
</evidence>
<evidence type="ECO:0000256" key="1">
    <source>
        <dbReference type="SAM" id="Phobius"/>
    </source>
</evidence>
<feature type="transmembrane region" description="Helical" evidence="1">
    <location>
        <begin position="9"/>
        <end position="32"/>
    </location>
</feature>
<dbReference type="Proteomes" id="UP000181998">
    <property type="component" value="Unassembled WGS sequence"/>
</dbReference>
<dbReference type="RefSeq" id="WP_074719757.1">
    <property type="nucleotide sequence ID" value="NZ_FOFX01000004.1"/>
</dbReference>